<feature type="compositionally biased region" description="Polar residues" evidence="2">
    <location>
        <begin position="1047"/>
        <end position="1058"/>
    </location>
</feature>
<dbReference type="InterPro" id="IPR053004">
    <property type="entry name" value="MAGUK_Signaling_Regulators"/>
</dbReference>
<dbReference type="PROSITE" id="PS50106">
    <property type="entry name" value="PDZ"/>
    <property type="match status" value="4"/>
</dbReference>
<feature type="domain" description="PDZ" evidence="4">
    <location>
        <begin position="705"/>
        <end position="791"/>
    </location>
</feature>
<feature type="region of interest" description="Disordered" evidence="2">
    <location>
        <begin position="1244"/>
        <end position="1331"/>
    </location>
</feature>
<feature type="domain" description="PDZ" evidence="4">
    <location>
        <begin position="1574"/>
        <end position="1653"/>
    </location>
</feature>
<dbReference type="Pfam" id="PF00625">
    <property type="entry name" value="Guanylate_kin"/>
    <property type="match status" value="1"/>
</dbReference>
<dbReference type="CDD" id="cd06503">
    <property type="entry name" value="ATP-synt_Fo_b"/>
    <property type="match status" value="1"/>
</dbReference>
<name>A0AAV2H2Z6_LYMST</name>
<gene>
    <name evidence="6" type="ORF">GSLYS_00002155001</name>
</gene>
<evidence type="ECO:0000256" key="2">
    <source>
        <dbReference type="SAM" id="MobiDB-lite"/>
    </source>
</evidence>
<organism evidence="6 7">
    <name type="scientific">Lymnaea stagnalis</name>
    <name type="common">Great pond snail</name>
    <name type="synonym">Helix stagnalis</name>
    <dbReference type="NCBI Taxonomy" id="6523"/>
    <lineage>
        <taxon>Eukaryota</taxon>
        <taxon>Metazoa</taxon>
        <taxon>Spiralia</taxon>
        <taxon>Lophotrochozoa</taxon>
        <taxon>Mollusca</taxon>
        <taxon>Gastropoda</taxon>
        <taxon>Heterobranchia</taxon>
        <taxon>Euthyneura</taxon>
        <taxon>Panpulmonata</taxon>
        <taxon>Hygrophila</taxon>
        <taxon>Lymnaeoidea</taxon>
        <taxon>Lymnaeidae</taxon>
        <taxon>Lymnaea</taxon>
    </lineage>
</organism>
<feature type="domain" description="Guanylate kinase-like" evidence="3">
    <location>
        <begin position="1975"/>
        <end position="2126"/>
    </location>
</feature>
<sequence>MEFRDIIEIHRSKLEQTVDVEKLYHQLQQENAITMDEISLIEDLQSKPAKVGKLLDILLSKDSAALQSLYLVLQNVYQQLLTSMLSDTQFSTSRGKQPEESCSTSVTSDSEDDVSQGQISTDARQQDFKIRSTMTKIIPSHQYDPNSTISSSFPTSREHLSPFSTSIEHTSPSLASLCDAFPKHGYPDKNYGWFFGQFEKAFKELQVLKQQNAEMMGMRDRYDQVSKEVKQLRSKYQAEAQCLHSATLEIHALKEEQGALLAEKNQLHDEIAGLQKLRSEDKHELSELRHQQRKAASECNSNDGMGEMYASMLDKYENMHKDYDVLREKYAELASSHSSALGRLDSISEENVNLRHQLEDVQSKNEALSLERNGLKQQCTNAIREWNQTLINLSQTKEKLAMVIKQRDEYCLDFNQTFAKHAELKKNCEALRIEKDAAVKEYALVMSERDTVHKEIEQLQDKLASVSKLVEVLTNEKKEMEIELESLRRDMAGVLSERDKYRRERNDISGINQGLKHERLDFQKRMEQQRDIAWKERNEAYEQMEQMEQIIKDTYEKTHKERAEGIENVIKESENLKKQLEKLKIDLENSEQEAENANKNRDKAFSERDKIVQERESIRTLCDNLRRDRDRAVSDLAQALRDSDEFKRQKNEAVKELKEIKNCYEALVEKDTRRQQLHYIGHNHSRDSAIDADLQDLGTETVEIPVELKYVGPGEMGFDMIGGKDDPQFHNDPSLIVSHVAKGGTAEGKLRVNDTILRINSLDTINVDKRTALQALWKSSGAVSLLVRRRKLSHARIWQPVQIVVTCQKDSGIQIDQGLFISRICPGGLVAKYGMLPCVGDRIISINNTSAEGLSARDAMRILETSTDSLVLDVWRQKSPLSSAGSSPTPTSTGINSPLPEGIAVSCSMSKSDTLAIRSSSWETPSDASRSVEGIKILQSSGSQTDSLDSPGPSPRKALRSQENDKVRHSLPMLDRAKEKVENFFKSRHKSQEREKEQEDKKDKVDDGLHEQGKSLHKLVEDCSTQVNLQSTENVIAEFPNNTVYTQLNNHSNANSENRPSRSSRKGELDFDSNSGTWPKTRGQQISNTSGPPTVIFAPGHKPFKERPSIKDVFTINPDNCPSSHHNSQTLDSNKYFATPVAQSSSAFSPTTPTTSQSVHNLPPTLTTPVSFAPFSIPVSSKSQSHFSVGIMHPHAGIVAGRGPPAFVNPTPAQRYGTVPSHKHGVPTRSLVSSHQPCIQPVVIPNGNSVPQEFKFDSSNPRIAAKGQQGKSRRPTSVPHKPDFHWPTQAPINWTPGRIPSDSPISQPQVQNLGGQSHHLSSSPGNLSGSLTNGSGLPHYYVGVNSPSSHMLSSPPPYGMRPASIEVPHSMKVTDFASDIYDRRRMASPVAQGLIGRPPTYHQYHPISTVSSSLGSASQHPVLSSPNGTFPVISPLDLEHERPLSFHGAPTDRYSSPSPSQKSYSTLDRITPTISEELYPTRYPRGSPHSRAFLDEDIRQAAFSKRDSVFDRFRIPSTTSVNTKSGSVEIVSDRSSPGSPMFIDNRASMKYTHSRNSDEYIYRRKMPNHHETRDITFEKSSKPVGFKIQRGPSGGIFVSSVYDNSLAAQAGLVIGDQLLEVCGINMRNANYEHAVTVLRQCGDNLTMKVQYNPEKYTDHQDVSSSATSINSTSLTTSPSHSNQTTNERSTAKRQPSPTKGRTQGSGDINVDIRRYITLKKSNPNMIGPGFSFVGGNAVGIFIEEVYLDCFVGGTHSLQRGDQLLEFNSVDFRAVTAEKAMMELNLPCATMQLCVFYNFAKYNKIQGIPCDSFYIRANFDRLSENDEELGFRKDDILYVDNSLYKNQLGTWFAWLVDEQGTKLKGGVVPSRIRLEDEMVLRRTYSESWSLHESEDLKGSRRGSASARRSFFRRKRHHRNNSKESQEFGSFSDASLNSDSVPILDDSILGYTQVEKIEFKTVRPVVLLAPLAEALIRKLESESPDKYRYCEPTPTNNSPATLEQSLAEGVLVDFWKEDDSYQCIKASAIKEICDSNVHCLLSVSPSAIARLHQSKVYPIVIFVHHKSAKQIRDIRDPQFLKDRATNKWAKEQFESFQKMEQDYHHLFTAKIQGGNLAEMCMQIKNSISIEQKKAIWVTTNIY</sequence>
<feature type="compositionally biased region" description="Low complexity" evidence="2">
    <location>
        <begin position="880"/>
        <end position="898"/>
    </location>
</feature>
<dbReference type="GO" id="GO:0035331">
    <property type="term" value="P:negative regulation of hippo signaling"/>
    <property type="evidence" value="ECO:0007669"/>
    <property type="project" value="TreeGrafter"/>
</dbReference>
<evidence type="ECO:0000313" key="7">
    <source>
        <dbReference type="Proteomes" id="UP001497497"/>
    </source>
</evidence>
<dbReference type="SUPFAM" id="SSF50044">
    <property type="entry name" value="SH3-domain"/>
    <property type="match status" value="1"/>
</dbReference>
<feature type="coiled-coil region" evidence="1">
    <location>
        <begin position="537"/>
        <end position="670"/>
    </location>
</feature>
<dbReference type="CDD" id="cd06764">
    <property type="entry name" value="PDZ1_DLG5-like"/>
    <property type="match status" value="1"/>
</dbReference>
<evidence type="ECO:0000259" key="4">
    <source>
        <dbReference type="PROSITE" id="PS50106"/>
    </source>
</evidence>
<dbReference type="EMBL" id="CAXITT010000025">
    <property type="protein sequence ID" value="CAL1527985.1"/>
    <property type="molecule type" value="Genomic_DNA"/>
</dbReference>
<dbReference type="SUPFAM" id="SSF52540">
    <property type="entry name" value="P-loop containing nucleoside triphosphate hydrolases"/>
    <property type="match status" value="1"/>
</dbReference>
<protein>
    <recommendedName>
        <fullName evidence="8">Disks large homolog 5</fullName>
    </recommendedName>
</protein>
<dbReference type="CDD" id="cd11860">
    <property type="entry name" value="SH3_DLG5"/>
    <property type="match status" value="1"/>
</dbReference>
<feature type="region of interest" description="Disordered" evidence="2">
    <location>
        <begin position="1656"/>
        <end position="1706"/>
    </location>
</feature>
<evidence type="ECO:0000259" key="5">
    <source>
        <dbReference type="PROSITE" id="PS50209"/>
    </source>
</evidence>
<feature type="domain" description="PDZ" evidence="4">
    <location>
        <begin position="800"/>
        <end position="878"/>
    </location>
</feature>
<dbReference type="Gene3D" id="3.40.50.300">
    <property type="entry name" value="P-loop containing nucleotide triphosphate hydrolases"/>
    <property type="match status" value="1"/>
</dbReference>
<dbReference type="InterPro" id="IPR001315">
    <property type="entry name" value="CARD"/>
</dbReference>
<feature type="coiled-coil region" evidence="1">
    <location>
        <begin position="421"/>
        <end position="504"/>
    </location>
</feature>
<dbReference type="Gene3D" id="1.10.533.10">
    <property type="entry name" value="Death Domain, Fas"/>
    <property type="match status" value="1"/>
</dbReference>
<evidence type="ECO:0000259" key="3">
    <source>
        <dbReference type="PROSITE" id="PS50052"/>
    </source>
</evidence>
<feature type="compositionally biased region" description="Polar residues" evidence="2">
    <location>
        <begin position="1303"/>
        <end position="1315"/>
    </location>
</feature>
<feature type="region of interest" description="Disordered" evidence="2">
    <location>
        <begin position="938"/>
        <end position="1010"/>
    </location>
</feature>
<keyword evidence="1" id="KW-0175">Coiled coil</keyword>
<dbReference type="InterPro" id="IPR011029">
    <property type="entry name" value="DEATH-like_dom_sf"/>
</dbReference>
<dbReference type="SMART" id="SM00228">
    <property type="entry name" value="PDZ"/>
    <property type="match status" value="4"/>
</dbReference>
<dbReference type="PANTHER" id="PTHR46360">
    <property type="entry name" value="DISKS LARGE HOMOLOG 5"/>
    <property type="match status" value="1"/>
</dbReference>
<feature type="region of interest" description="Disordered" evidence="2">
    <location>
        <begin position="1047"/>
        <end position="1094"/>
    </location>
</feature>
<dbReference type="GO" id="GO:0005886">
    <property type="term" value="C:plasma membrane"/>
    <property type="evidence" value="ECO:0007669"/>
    <property type="project" value="TreeGrafter"/>
</dbReference>
<dbReference type="Proteomes" id="UP001497497">
    <property type="component" value="Unassembled WGS sequence"/>
</dbReference>
<feature type="coiled-coil region" evidence="1">
    <location>
        <begin position="208"/>
        <end position="270"/>
    </location>
</feature>
<feature type="compositionally biased region" description="Low complexity" evidence="2">
    <location>
        <begin position="1663"/>
        <end position="1679"/>
    </location>
</feature>
<evidence type="ECO:0000313" key="6">
    <source>
        <dbReference type="EMBL" id="CAL1527985.1"/>
    </source>
</evidence>
<feature type="compositionally biased region" description="Polar residues" evidence="2">
    <location>
        <begin position="1680"/>
        <end position="1706"/>
    </location>
</feature>
<feature type="domain" description="PDZ" evidence="4">
    <location>
        <begin position="1715"/>
        <end position="1783"/>
    </location>
</feature>
<feature type="compositionally biased region" description="Low complexity" evidence="2">
    <location>
        <begin position="1454"/>
        <end position="1465"/>
    </location>
</feature>
<dbReference type="InterPro" id="IPR035537">
    <property type="entry name" value="DLG5_SH3"/>
</dbReference>
<dbReference type="InterPro" id="IPR027417">
    <property type="entry name" value="P-loop_NTPase"/>
</dbReference>
<dbReference type="Pfam" id="PF00619">
    <property type="entry name" value="CARD"/>
    <property type="match status" value="1"/>
</dbReference>
<dbReference type="SUPFAM" id="SSF47986">
    <property type="entry name" value="DEATH domain"/>
    <property type="match status" value="1"/>
</dbReference>
<feature type="compositionally biased region" description="Low complexity" evidence="2">
    <location>
        <begin position="1317"/>
        <end position="1331"/>
    </location>
</feature>
<feature type="compositionally biased region" description="Polar residues" evidence="2">
    <location>
        <begin position="1072"/>
        <end position="1092"/>
    </location>
</feature>
<comment type="caution">
    <text evidence="6">The sequence shown here is derived from an EMBL/GenBank/DDBJ whole genome shotgun (WGS) entry which is preliminary data.</text>
</comment>
<dbReference type="Gene3D" id="2.30.30.40">
    <property type="entry name" value="SH3 Domains"/>
    <property type="match status" value="1"/>
</dbReference>
<feature type="domain" description="CARD" evidence="5">
    <location>
        <begin position="1"/>
        <end position="88"/>
    </location>
</feature>
<dbReference type="InterPro" id="IPR008145">
    <property type="entry name" value="GK/Ca_channel_bsu"/>
</dbReference>
<feature type="region of interest" description="Disordered" evidence="2">
    <location>
        <begin position="880"/>
        <end position="900"/>
    </location>
</feature>
<dbReference type="InterPro" id="IPR036028">
    <property type="entry name" value="SH3-like_dom_sf"/>
</dbReference>
<dbReference type="InterPro" id="IPR036034">
    <property type="entry name" value="PDZ_sf"/>
</dbReference>
<dbReference type="CDD" id="cd01671">
    <property type="entry name" value="CARD"/>
    <property type="match status" value="1"/>
</dbReference>
<reference evidence="6 7" key="1">
    <citation type="submission" date="2024-04" db="EMBL/GenBank/DDBJ databases">
        <authorList>
            <consortium name="Genoscope - CEA"/>
            <person name="William W."/>
        </authorList>
    </citation>
    <scope>NUCLEOTIDE SEQUENCE [LARGE SCALE GENOMIC DNA]</scope>
</reference>
<dbReference type="PROSITE" id="PS50209">
    <property type="entry name" value="CARD"/>
    <property type="match status" value="1"/>
</dbReference>
<dbReference type="Gene3D" id="2.30.42.10">
    <property type="match status" value="4"/>
</dbReference>
<dbReference type="Pfam" id="PF00595">
    <property type="entry name" value="PDZ"/>
    <property type="match status" value="3"/>
</dbReference>
<keyword evidence="7" id="KW-1185">Reference proteome</keyword>
<dbReference type="CDD" id="cd06767">
    <property type="entry name" value="PDZ3_DLG5-like"/>
    <property type="match status" value="1"/>
</dbReference>
<evidence type="ECO:0008006" key="8">
    <source>
        <dbReference type="Google" id="ProtNLM"/>
    </source>
</evidence>
<feature type="coiled-coil region" evidence="1">
    <location>
        <begin position="344"/>
        <end position="385"/>
    </location>
</feature>
<proteinExistence type="predicted"/>
<feature type="region of interest" description="Disordered" evidence="2">
    <location>
        <begin position="1443"/>
        <end position="1466"/>
    </location>
</feature>
<dbReference type="PANTHER" id="PTHR46360:SF1">
    <property type="entry name" value="DISKS LARGE HOMOLOG 5"/>
    <property type="match status" value="1"/>
</dbReference>
<dbReference type="GO" id="GO:0042981">
    <property type="term" value="P:regulation of apoptotic process"/>
    <property type="evidence" value="ECO:0007669"/>
    <property type="project" value="InterPro"/>
</dbReference>
<dbReference type="PROSITE" id="PS50052">
    <property type="entry name" value="GUANYLATE_KINASE_2"/>
    <property type="match status" value="1"/>
</dbReference>
<feature type="compositionally biased region" description="Polar residues" evidence="2">
    <location>
        <begin position="938"/>
        <end position="948"/>
    </location>
</feature>
<feature type="compositionally biased region" description="Polar residues" evidence="2">
    <location>
        <begin position="1246"/>
        <end position="1261"/>
    </location>
</feature>
<dbReference type="InterPro" id="IPR001478">
    <property type="entry name" value="PDZ"/>
</dbReference>
<dbReference type="SMART" id="SM00072">
    <property type="entry name" value="GuKc"/>
    <property type="match status" value="1"/>
</dbReference>
<feature type="region of interest" description="Disordered" evidence="2">
    <location>
        <begin position="90"/>
        <end position="125"/>
    </location>
</feature>
<evidence type="ECO:0000256" key="1">
    <source>
        <dbReference type="SAM" id="Coils"/>
    </source>
</evidence>
<feature type="compositionally biased region" description="Basic and acidic residues" evidence="2">
    <location>
        <begin position="975"/>
        <end position="1010"/>
    </location>
</feature>
<dbReference type="SUPFAM" id="SSF50156">
    <property type="entry name" value="PDZ domain-like"/>
    <property type="match status" value="4"/>
</dbReference>
<dbReference type="InterPro" id="IPR008144">
    <property type="entry name" value="Guanylate_kin-like_dom"/>
</dbReference>
<accession>A0AAV2H2Z6</accession>